<name>A0A448W9Z0_9PLAT</name>
<evidence type="ECO:0000256" key="1">
    <source>
        <dbReference type="ARBA" id="ARBA00023170"/>
    </source>
</evidence>
<comment type="caution">
    <text evidence="4">The sequence shown here is derived from an EMBL/GenBank/DDBJ whole genome shotgun (WGS) entry which is preliminary data.</text>
</comment>
<dbReference type="GO" id="GO:0007166">
    <property type="term" value="P:cell surface receptor signaling pathway"/>
    <property type="evidence" value="ECO:0007669"/>
    <property type="project" value="InterPro"/>
</dbReference>
<protein>
    <recommendedName>
        <fullName evidence="3">Frizzled/Smoothened 7TM domain-containing protein</fullName>
    </recommendedName>
</protein>
<dbReference type="AlphaFoldDB" id="A0A448W9Z0"/>
<evidence type="ECO:0000313" key="5">
    <source>
        <dbReference type="Proteomes" id="UP000784294"/>
    </source>
</evidence>
<keyword evidence="5" id="KW-1185">Reference proteome</keyword>
<reference evidence="4" key="1">
    <citation type="submission" date="2018-11" db="EMBL/GenBank/DDBJ databases">
        <authorList>
            <consortium name="Pathogen Informatics"/>
        </authorList>
    </citation>
    <scope>NUCLEOTIDE SEQUENCE</scope>
</reference>
<keyword evidence="2" id="KW-1133">Transmembrane helix</keyword>
<gene>
    <name evidence="4" type="ORF">PXEA_LOCUS94</name>
</gene>
<dbReference type="Gene3D" id="1.20.1070.10">
    <property type="entry name" value="Rhodopsin 7-helix transmembrane proteins"/>
    <property type="match status" value="1"/>
</dbReference>
<dbReference type="PRINTS" id="PR00489">
    <property type="entry name" value="FRIZZLED"/>
</dbReference>
<dbReference type="Proteomes" id="UP000784294">
    <property type="component" value="Unassembled WGS sequence"/>
</dbReference>
<keyword evidence="2" id="KW-0472">Membrane</keyword>
<feature type="transmembrane region" description="Helical" evidence="2">
    <location>
        <begin position="137"/>
        <end position="161"/>
    </location>
</feature>
<dbReference type="InterPro" id="IPR000539">
    <property type="entry name" value="Frizzled/Smoothened_7TM"/>
</dbReference>
<evidence type="ECO:0000313" key="4">
    <source>
        <dbReference type="EMBL" id="VEL06654.1"/>
    </source>
</evidence>
<dbReference type="GO" id="GO:0016020">
    <property type="term" value="C:membrane"/>
    <property type="evidence" value="ECO:0007669"/>
    <property type="project" value="InterPro"/>
</dbReference>
<sequence length="427" mass="44575">MAGLSGPSRYIQKAGSLRPGQTLDTIGLSRFDSDTGRLGLFAAVCSIPMACRAACDLYEFANREAWLVNPRLKEPGHRAGNPLFSRGEITLATGYELTGSALTLHLLQLISSISPDLESYPTLGYSSASAAPKPEVFLLQIFMCLAIGLTSAVWICLVKGINTWHQFCRQRCPRLSGALGCLPVAKRLACCTCGLETGTGLQTSAKARKHVTLLTGPAALSPFKTPVEAGRVAGPPHNYAVYQQLAPGQAFGPSHSLSTGPGFEPSVMRLAAASTPGNAGHICTNGGSNLKKTANLCQSNTSASPNDSSGGYYSNTRLLASPKGQTAGLASLGSKSLTNSSSMSPFLTATTLATTGFMGLEAIPSQTGPPGNGCLVASCPRPTEALETQTFQGSVGPMTWWPGGEVAYSPDADRQNALAMDQTRDLI</sequence>
<evidence type="ECO:0000259" key="3">
    <source>
        <dbReference type="Pfam" id="PF01534"/>
    </source>
</evidence>
<accession>A0A448W9Z0</accession>
<feature type="domain" description="Frizzled/Smoothened 7TM" evidence="3">
    <location>
        <begin position="35"/>
        <end position="170"/>
    </location>
</feature>
<keyword evidence="1" id="KW-0675">Receptor</keyword>
<dbReference type="Pfam" id="PF01534">
    <property type="entry name" value="Frizzled"/>
    <property type="match status" value="1"/>
</dbReference>
<dbReference type="EMBL" id="CAAALY010000185">
    <property type="protein sequence ID" value="VEL06654.1"/>
    <property type="molecule type" value="Genomic_DNA"/>
</dbReference>
<organism evidence="4 5">
    <name type="scientific">Protopolystoma xenopodis</name>
    <dbReference type="NCBI Taxonomy" id="117903"/>
    <lineage>
        <taxon>Eukaryota</taxon>
        <taxon>Metazoa</taxon>
        <taxon>Spiralia</taxon>
        <taxon>Lophotrochozoa</taxon>
        <taxon>Platyhelminthes</taxon>
        <taxon>Monogenea</taxon>
        <taxon>Polyopisthocotylea</taxon>
        <taxon>Polystomatidea</taxon>
        <taxon>Polystomatidae</taxon>
        <taxon>Protopolystoma</taxon>
    </lineage>
</organism>
<evidence type="ECO:0000256" key="2">
    <source>
        <dbReference type="SAM" id="Phobius"/>
    </source>
</evidence>
<proteinExistence type="predicted"/>
<keyword evidence="2" id="KW-0812">Transmembrane</keyword>